<evidence type="ECO:0000256" key="1">
    <source>
        <dbReference type="ARBA" id="ARBA00005254"/>
    </source>
</evidence>
<proteinExistence type="inferred from homology"/>
<dbReference type="InterPro" id="IPR014748">
    <property type="entry name" value="Enoyl-CoA_hydra_C"/>
</dbReference>
<dbReference type="EMBL" id="JAROCY010000002">
    <property type="protein sequence ID" value="MDF8332207.1"/>
    <property type="molecule type" value="Genomic_DNA"/>
</dbReference>
<dbReference type="Gene3D" id="3.90.226.10">
    <property type="entry name" value="2-enoyl-CoA Hydratase, Chain A, domain 1"/>
    <property type="match status" value="1"/>
</dbReference>
<dbReference type="SUPFAM" id="SSF52096">
    <property type="entry name" value="ClpP/crotonase"/>
    <property type="match status" value="1"/>
</dbReference>
<dbReference type="Proteomes" id="UP001222770">
    <property type="component" value="Unassembled WGS sequence"/>
</dbReference>
<dbReference type="RefSeq" id="WP_277275364.1">
    <property type="nucleotide sequence ID" value="NZ_JAROCY010000002.1"/>
</dbReference>
<reference evidence="2 3" key="1">
    <citation type="submission" date="2023-03" db="EMBL/GenBank/DDBJ databases">
        <title>Novosphingobium cyanobacteriorum sp. nov., isolated from a eutrophic reservoir during the Microcystis bloom period.</title>
        <authorList>
            <person name="Kang M."/>
            <person name="Le V."/>
            <person name="Ko S.-R."/>
            <person name="Lee S.-A."/>
            <person name="Ahn C.-Y."/>
        </authorList>
    </citation>
    <scope>NUCLEOTIDE SEQUENCE [LARGE SCALE GENOMIC DNA]</scope>
    <source>
        <strain evidence="2 3">HBC54</strain>
    </source>
</reference>
<name>A0ABT6CIN1_9SPHN</name>
<evidence type="ECO:0000313" key="2">
    <source>
        <dbReference type="EMBL" id="MDF8332207.1"/>
    </source>
</evidence>
<evidence type="ECO:0000313" key="3">
    <source>
        <dbReference type="Proteomes" id="UP001222770"/>
    </source>
</evidence>
<dbReference type="InterPro" id="IPR029045">
    <property type="entry name" value="ClpP/crotonase-like_dom_sf"/>
</dbReference>
<dbReference type="PANTHER" id="PTHR43459">
    <property type="entry name" value="ENOYL-COA HYDRATASE"/>
    <property type="match status" value="1"/>
</dbReference>
<dbReference type="CDD" id="cd06558">
    <property type="entry name" value="crotonase-like"/>
    <property type="match status" value="1"/>
</dbReference>
<comment type="caution">
    <text evidence="2">The sequence shown here is derived from an EMBL/GenBank/DDBJ whole genome shotgun (WGS) entry which is preliminary data.</text>
</comment>
<sequence length="262" mass="27711">MDYSRIIYERADDVAIIRLNAPQVLNAVDMRMIEEIDHAVGDAERTARALMLAGEGRAFCAGANLSGDLGAVGEDGLPDAGAVLETAINPLMLKLSSLAIPLITAVRGAAAGVGCSFALVGDLVVASESAYFLQAFARIGLVPDGGSTWLLMRGLSRTRALELMLLGERLPAAKALEWGLINRLTAEDDLENTALALATALARGPTRSLGMIREAAWAAADATFTEAMATERRLQREAGLTRDHQEGAAAFMEKRAARFTGA</sequence>
<accession>A0ABT6CIN1</accession>
<dbReference type="InterPro" id="IPR001753">
    <property type="entry name" value="Enoyl-CoA_hydra/iso"/>
</dbReference>
<dbReference type="Pfam" id="PF00378">
    <property type="entry name" value="ECH_1"/>
    <property type="match status" value="1"/>
</dbReference>
<comment type="similarity">
    <text evidence="1">Belongs to the enoyl-CoA hydratase/isomerase family.</text>
</comment>
<gene>
    <name evidence="2" type="ORF">POM99_03260</name>
</gene>
<dbReference type="PANTHER" id="PTHR43459:SF1">
    <property type="entry name" value="EG:BACN32G11.4 PROTEIN"/>
    <property type="match status" value="1"/>
</dbReference>
<protein>
    <submittedName>
        <fullName evidence="2">Enoyl-CoA hydratase-related protein</fullName>
    </submittedName>
</protein>
<organism evidence="2 3">
    <name type="scientific">Novosphingobium cyanobacteriorum</name>
    <dbReference type="NCBI Taxonomy" id="3024215"/>
    <lineage>
        <taxon>Bacteria</taxon>
        <taxon>Pseudomonadati</taxon>
        <taxon>Pseudomonadota</taxon>
        <taxon>Alphaproteobacteria</taxon>
        <taxon>Sphingomonadales</taxon>
        <taxon>Sphingomonadaceae</taxon>
        <taxon>Novosphingobium</taxon>
    </lineage>
</organism>
<dbReference type="Gene3D" id="1.10.12.10">
    <property type="entry name" value="Lyase 2-enoyl-coa Hydratase, Chain A, domain 2"/>
    <property type="match status" value="1"/>
</dbReference>
<keyword evidence="3" id="KW-1185">Reference proteome</keyword>